<feature type="coiled-coil region" evidence="12">
    <location>
        <begin position="731"/>
        <end position="765"/>
    </location>
</feature>
<comment type="subcellular location">
    <subcellularLocation>
        <location evidence="2">Chromosome</location>
    </subcellularLocation>
    <subcellularLocation>
        <location evidence="1">Nucleus</location>
    </subcellularLocation>
</comment>
<dbReference type="PANTHER" id="PTHR19306:SF6">
    <property type="entry name" value="STRUCTURAL MAINTENANCE OF CHROMOSOMES PROTEIN 6"/>
    <property type="match status" value="1"/>
</dbReference>
<dbReference type="GO" id="GO:0016787">
    <property type="term" value="F:hydrolase activity"/>
    <property type="evidence" value="ECO:0007669"/>
    <property type="project" value="UniProtKB-KW"/>
</dbReference>
<comment type="similarity">
    <text evidence="3">Belongs to the SMC family. SMC6 subfamily.</text>
</comment>
<evidence type="ECO:0000313" key="16">
    <source>
        <dbReference type="Proteomes" id="UP000664859"/>
    </source>
</evidence>
<dbReference type="GO" id="GO:0030915">
    <property type="term" value="C:Smc5-Smc6 complex"/>
    <property type="evidence" value="ECO:0007669"/>
    <property type="project" value="TreeGrafter"/>
</dbReference>
<dbReference type="GO" id="GO:0005634">
    <property type="term" value="C:nucleus"/>
    <property type="evidence" value="ECO:0007669"/>
    <property type="project" value="UniProtKB-SubCell"/>
</dbReference>
<dbReference type="PANTHER" id="PTHR19306">
    <property type="entry name" value="STRUCTURAL MAINTENANCE OF CHROMOSOMES 5,6 SMC5, SMC6"/>
    <property type="match status" value="1"/>
</dbReference>
<keyword evidence="16" id="KW-1185">Reference proteome</keyword>
<keyword evidence="8 12" id="KW-0175">Coiled coil</keyword>
<evidence type="ECO:0000256" key="10">
    <source>
        <dbReference type="ARBA" id="ARBA00023204"/>
    </source>
</evidence>
<sequence>MEVGGRRERVFEADGLEEQQPSKRARLSEALMEEETEELREAARDLDSDAASDSETEEEEEPVATGAPKQISESGVILRIDVKNFMCHRHLTVDLCRNINFINGSNGSGKSAILAALQICLGARARVTHRAHKLEDLIRHGWGGDAEVEVKMLNTPDGHKFDVYGQSITVRRVIKRGASAVVELLSHDGTVVCRDRKELERILDSFNISVENPCVVLDQENSKKFLKGSDEDKYMFFLKATFTDTVPRFVLRPFLFCLRARLIVVADLLRIKDTMREVKEQIALYQANVVTAQRALPLLLQRVQDAQKVVNDFEALADLHRKLDRNKNALLWCGSNEKDAEAAAAEAAVAQHAARLAKARTRLERMQAALEKLEEDRTSLDDVIRAQEAQFEEAQQRSKAAKDELRKAEAPLRQATEELNDVIASLRESRTEREGVQRQIAEERQRQLSAANNADERALVQQAGQLDEALLTLDQQVTELRAQSAQLEEQQQAQREAGDAAKRRLGAVQGEREKAQGYLRDVEGQRGDPLAVFGRGIATIVKTMTTTHASCFREAPIGPIGVYIKMKPEHGAYASIVQHQLGPVLMGFIVTSQADKNVLMDIIRKAPLPGGKLPSVYIVGRTGQRHRTPVFDGVLQMSEMIKVERTDVFNVLVDHSGIERSLVAPDKGSAERLLQGTRGHQQLVHGAKEVFYPQAAGPTGAGRGRWERLTTRNGNASVTMNISLNARPVLAVDVEQQKRQVQQQLQETEAEYTEAKRAYDALLAQFTDVKRRSEDATRRQTALNRERYGLVRQRDQVQRRLEEVQSARRPVNDISDLEAESDVIAEARTLSAADSMGVITELEEKQEVLKERKQAAAAALRPFKAAADTAKRQLDAVNKQAEALMPNNEELERKVDTQQRSAAQTRQQIAAYEESAAKAQADAAAARALATQTLERVMGVMRQRDPDWDGEPVRVNKTADQVSNRVDRKDASTCAEFDRSARPRSLTIRNAKRRPRRPLPLPPQIKAAIRHTEGRIAEEKRNRNMVQITNEEARRQVQVAQDEYMEKQEGIKQARVNCENLRRQSDARLKLWKAFRRHIEREACTHFNNCLSQKGSSGKVIFDTKNKTLSLEIQQSNLDEMSQSSNRPTAQAGSSATLLENMSGGERSYATLALLLALGKSHESPFRVMDEFDVFMDAQSRQAAMRQLVKHARENPGRQFIFITPQDLRGLEAGDDLRIFKMQSPREGQVTLDEAFAAGR</sequence>
<keyword evidence="7" id="KW-0067">ATP-binding</keyword>
<dbReference type="GO" id="GO:0035861">
    <property type="term" value="C:site of double-strand break"/>
    <property type="evidence" value="ECO:0007669"/>
    <property type="project" value="TreeGrafter"/>
</dbReference>
<gene>
    <name evidence="15" type="ORF">JKP88DRAFT_294171</name>
</gene>
<feature type="coiled-coil region" evidence="12">
    <location>
        <begin position="342"/>
        <end position="446"/>
    </location>
</feature>
<keyword evidence="5" id="KW-0547">Nucleotide-binding</keyword>
<evidence type="ECO:0000256" key="5">
    <source>
        <dbReference type="ARBA" id="ARBA00022741"/>
    </source>
</evidence>
<feature type="compositionally biased region" description="Acidic residues" evidence="13">
    <location>
        <begin position="48"/>
        <end position="62"/>
    </location>
</feature>
<dbReference type="EMBL" id="JAFCMP010000010">
    <property type="protein sequence ID" value="KAG5192145.1"/>
    <property type="molecule type" value="Genomic_DNA"/>
</dbReference>
<dbReference type="InterPro" id="IPR003395">
    <property type="entry name" value="RecF/RecN/SMC_N"/>
</dbReference>
<keyword evidence="10" id="KW-0234">DNA repair</keyword>
<evidence type="ECO:0000259" key="14">
    <source>
        <dbReference type="Pfam" id="PF02463"/>
    </source>
</evidence>
<evidence type="ECO:0000256" key="8">
    <source>
        <dbReference type="ARBA" id="ARBA00023054"/>
    </source>
</evidence>
<keyword evidence="6" id="KW-0227">DNA damage</keyword>
<keyword evidence="15" id="KW-0378">Hydrolase</keyword>
<dbReference type="Pfam" id="PF02463">
    <property type="entry name" value="SMC_N"/>
    <property type="match status" value="1"/>
</dbReference>
<keyword evidence="4" id="KW-0158">Chromosome</keyword>
<evidence type="ECO:0000256" key="13">
    <source>
        <dbReference type="SAM" id="MobiDB-lite"/>
    </source>
</evidence>
<dbReference type="GO" id="GO:0000724">
    <property type="term" value="P:double-strand break repair via homologous recombination"/>
    <property type="evidence" value="ECO:0007669"/>
    <property type="project" value="TreeGrafter"/>
</dbReference>
<comment type="caution">
    <text evidence="15">The sequence shown here is derived from an EMBL/GenBank/DDBJ whole genome shotgun (WGS) entry which is preliminary data.</text>
</comment>
<feature type="domain" description="RecF/RecN/SMC N-terminal" evidence="14">
    <location>
        <begin position="77"/>
        <end position="1207"/>
    </location>
</feature>
<feature type="coiled-coil region" evidence="12">
    <location>
        <begin position="1016"/>
        <end position="1064"/>
    </location>
</feature>
<feature type="coiled-coil region" evidence="12">
    <location>
        <begin position="839"/>
        <end position="929"/>
    </location>
</feature>
<reference evidence="15" key="1">
    <citation type="submission" date="2021-02" db="EMBL/GenBank/DDBJ databases">
        <title>First Annotated Genome of the Yellow-green Alga Tribonema minus.</title>
        <authorList>
            <person name="Mahan K.M."/>
        </authorList>
    </citation>
    <scope>NUCLEOTIDE SEQUENCE</scope>
    <source>
        <strain evidence="15">UTEX B ZZ1240</strain>
    </source>
</reference>
<evidence type="ECO:0000256" key="4">
    <source>
        <dbReference type="ARBA" id="ARBA00022454"/>
    </source>
</evidence>
<proteinExistence type="inferred from homology"/>
<evidence type="ECO:0000256" key="11">
    <source>
        <dbReference type="ARBA" id="ARBA00023242"/>
    </source>
</evidence>
<evidence type="ECO:0000256" key="7">
    <source>
        <dbReference type="ARBA" id="ARBA00022840"/>
    </source>
</evidence>
<evidence type="ECO:0000256" key="1">
    <source>
        <dbReference type="ARBA" id="ARBA00004123"/>
    </source>
</evidence>
<dbReference type="AlphaFoldDB" id="A0A836CML4"/>
<evidence type="ECO:0000256" key="9">
    <source>
        <dbReference type="ARBA" id="ARBA00023172"/>
    </source>
</evidence>
<dbReference type="GO" id="GO:0003684">
    <property type="term" value="F:damaged DNA binding"/>
    <property type="evidence" value="ECO:0007669"/>
    <property type="project" value="TreeGrafter"/>
</dbReference>
<keyword evidence="11" id="KW-0539">Nucleus</keyword>
<dbReference type="Gene3D" id="3.40.50.300">
    <property type="entry name" value="P-loop containing nucleotide triphosphate hydrolases"/>
    <property type="match status" value="2"/>
</dbReference>
<evidence type="ECO:0000256" key="3">
    <source>
        <dbReference type="ARBA" id="ARBA00006793"/>
    </source>
</evidence>
<evidence type="ECO:0000313" key="15">
    <source>
        <dbReference type="EMBL" id="KAG5192145.1"/>
    </source>
</evidence>
<accession>A0A836CML4</accession>
<dbReference type="InterPro" id="IPR027417">
    <property type="entry name" value="P-loop_NTPase"/>
</dbReference>
<evidence type="ECO:0000256" key="6">
    <source>
        <dbReference type="ARBA" id="ARBA00022763"/>
    </source>
</evidence>
<feature type="coiled-coil region" evidence="12">
    <location>
        <begin position="268"/>
        <end position="295"/>
    </location>
</feature>
<feature type="coiled-coil region" evidence="12">
    <location>
        <begin position="470"/>
        <end position="497"/>
    </location>
</feature>
<evidence type="ECO:0000256" key="12">
    <source>
        <dbReference type="SAM" id="Coils"/>
    </source>
</evidence>
<dbReference type="SUPFAM" id="SSF52540">
    <property type="entry name" value="P-loop containing nucleoside triphosphate hydrolases"/>
    <property type="match status" value="1"/>
</dbReference>
<feature type="region of interest" description="Disordered" evidence="13">
    <location>
        <begin position="1"/>
        <end position="70"/>
    </location>
</feature>
<protein>
    <submittedName>
        <fullName evidence="15">P-loop containing nucleoside triphosphate hydrolase protein</fullName>
    </submittedName>
</protein>
<dbReference type="Proteomes" id="UP000664859">
    <property type="component" value="Unassembled WGS sequence"/>
</dbReference>
<organism evidence="15 16">
    <name type="scientific">Tribonema minus</name>
    <dbReference type="NCBI Taxonomy" id="303371"/>
    <lineage>
        <taxon>Eukaryota</taxon>
        <taxon>Sar</taxon>
        <taxon>Stramenopiles</taxon>
        <taxon>Ochrophyta</taxon>
        <taxon>PX clade</taxon>
        <taxon>Xanthophyceae</taxon>
        <taxon>Tribonematales</taxon>
        <taxon>Tribonemataceae</taxon>
        <taxon>Tribonema</taxon>
    </lineage>
</organism>
<name>A0A836CML4_9STRA</name>
<feature type="compositionally biased region" description="Basic and acidic residues" evidence="13">
    <location>
        <begin position="1"/>
        <end position="12"/>
    </location>
</feature>
<dbReference type="GO" id="GO:0003697">
    <property type="term" value="F:single-stranded DNA binding"/>
    <property type="evidence" value="ECO:0007669"/>
    <property type="project" value="TreeGrafter"/>
</dbReference>
<dbReference type="GO" id="GO:0005524">
    <property type="term" value="F:ATP binding"/>
    <property type="evidence" value="ECO:0007669"/>
    <property type="project" value="UniProtKB-KW"/>
</dbReference>
<evidence type="ECO:0000256" key="2">
    <source>
        <dbReference type="ARBA" id="ARBA00004286"/>
    </source>
</evidence>
<keyword evidence="9" id="KW-0233">DNA recombination</keyword>
<dbReference type="OrthoDB" id="10072614at2759"/>